<feature type="signal peptide" evidence="1">
    <location>
        <begin position="1"/>
        <end position="29"/>
    </location>
</feature>
<keyword evidence="3" id="KW-1185">Reference proteome</keyword>
<evidence type="ECO:0000313" key="3">
    <source>
        <dbReference type="Proteomes" id="UP001164305"/>
    </source>
</evidence>
<dbReference type="EMBL" id="CP107020">
    <property type="protein sequence ID" value="UYG15700.1"/>
    <property type="molecule type" value="Genomic_DNA"/>
</dbReference>
<proteinExistence type="predicted"/>
<reference evidence="2" key="1">
    <citation type="submission" date="2022-10" db="EMBL/GenBank/DDBJ databases">
        <title>Whole-Genome Sequencing of Brachybacterium huguangmaarense BRM-3, Isolated from Betula schmidtii.</title>
        <authorList>
            <person name="Haam D."/>
        </authorList>
    </citation>
    <scope>NUCLEOTIDE SEQUENCE</scope>
    <source>
        <strain evidence="2">BRM-3</strain>
    </source>
</reference>
<dbReference type="Pfam" id="PF18986">
    <property type="entry name" value="DUF5719"/>
    <property type="match status" value="1"/>
</dbReference>
<organism evidence="2 3">
    <name type="scientific">Brachybacterium huguangmaarense</name>
    <dbReference type="NCBI Taxonomy" id="1652028"/>
    <lineage>
        <taxon>Bacteria</taxon>
        <taxon>Bacillati</taxon>
        <taxon>Actinomycetota</taxon>
        <taxon>Actinomycetes</taxon>
        <taxon>Micrococcales</taxon>
        <taxon>Dermabacteraceae</taxon>
        <taxon>Brachybacterium</taxon>
    </lineage>
</organism>
<protein>
    <submittedName>
        <fullName evidence="2">DUF5719 family protein</fullName>
    </submittedName>
</protein>
<gene>
    <name evidence="2" type="ORF">BRM3_08590</name>
</gene>
<dbReference type="InterPro" id="IPR043777">
    <property type="entry name" value="DUF5719"/>
</dbReference>
<dbReference type="Proteomes" id="UP001164305">
    <property type="component" value="Chromosome"/>
</dbReference>
<evidence type="ECO:0000313" key="2">
    <source>
        <dbReference type="EMBL" id="UYG15700.1"/>
    </source>
</evidence>
<keyword evidence="1" id="KW-0732">Signal</keyword>
<dbReference type="RefSeq" id="WP_263592914.1">
    <property type="nucleotide sequence ID" value="NZ_CP107020.1"/>
</dbReference>
<sequence>MSAPAPRRRVRPVLAVLSLVPLLGAVALAHEAPATQPEDVTRGSAAVAPAAVQDSCPGPLAIPDELLETGGDAALAVTAPTDAVAVRSVALEADSSLLFGHLSASETGRTEEGDVPAPQIDVTGVDGETLQADAVAGDLGASVLGADGVDGPARVAIAAAGSRAAVSDTLQSTTTPQGDYRSLALSRCAPAGVDAQFLGAATTTGSSASLVMTNDSERPATASVQIATEDGPADMKGRSTVVVAPGTTETVLLESIAPGLTATGVSVTTIGAPLAMHVQSTERDGLTPGGAEIQTPLPAAARDLVVPGVRASAGRDPVAVLLNPGGHDVTADLTAAGPDGPIDVAGASGVTVPAGALVEVPLGGLDAAAGADLTVSVHGDGPLTAVVRSSVAGADLPGDTIGAPVDFSLAPAAGAIGGSAVLALPAEGPAGSLVLAADEDTTATVIPVGADGGAGTPRTVEVTAGSSVSVASSSWTGTTGAPAAVVIVPDEPGVLHGAWVQAPDAPGVGPLLSSVPVEPAATGEGSRSVTAG</sequence>
<name>A0ABY6FXR0_9MICO</name>
<accession>A0ABY6FXR0</accession>
<feature type="chain" id="PRO_5046447415" evidence="1">
    <location>
        <begin position="30"/>
        <end position="532"/>
    </location>
</feature>
<evidence type="ECO:0000256" key="1">
    <source>
        <dbReference type="SAM" id="SignalP"/>
    </source>
</evidence>